<evidence type="ECO:0000313" key="7">
    <source>
        <dbReference type="Proteomes" id="UP000196082"/>
    </source>
</evidence>
<dbReference type="GO" id="GO:0043041">
    <property type="term" value="P:amino acid activation for nonribosomal peptide biosynthetic process"/>
    <property type="evidence" value="ECO:0007669"/>
    <property type="project" value="TreeGrafter"/>
</dbReference>
<dbReference type="FunFam" id="1.10.1200.10:FF:000005">
    <property type="entry name" value="Nonribosomal peptide synthetase 1"/>
    <property type="match status" value="1"/>
</dbReference>
<dbReference type="GO" id="GO:0005829">
    <property type="term" value="C:cytosol"/>
    <property type="evidence" value="ECO:0007669"/>
    <property type="project" value="TreeGrafter"/>
</dbReference>
<dbReference type="Gene3D" id="1.10.1200.10">
    <property type="entry name" value="ACP-like"/>
    <property type="match status" value="1"/>
</dbReference>
<reference evidence="6 7" key="1">
    <citation type="submission" date="2017-05" db="EMBL/GenBank/DDBJ databases">
        <title>Whole genome sequence of Pseudomonas putida isolate 1312 commercialized as a biostimulant.</title>
        <authorList>
            <person name="Crovadore J."/>
            <person name="Blanc P."/>
            <person name="Chablais R."/>
            <person name="Cochard B."/>
            <person name="Grizard D."/>
            <person name="Lefort F."/>
        </authorList>
    </citation>
    <scope>NUCLEOTIDE SEQUENCE [LARGE SCALE GENOMIC DNA]</scope>
    <source>
        <strain evidence="6 7">1312</strain>
    </source>
</reference>
<dbReference type="Proteomes" id="UP000196082">
    <property type="component" value="Unassembled WGS sequence"/>
</dbReference>
<dbReference type="FunFam" id="3.40.50.980:FF:000001">
    <property type="entry name" value="Non-ribosomal peptide synthetase"/>
    <property type="match status" value="1"/>
</dbReference>
<dbReference type="AlphaFoldDB" id="A0A1Y3L3C8"/>
<evidence type="ECO:0000256" key="4">
    <source>
        <dbReference type="ARBA" id="ARBA00022553"/>
    </source>
</evidence>
<dbReference type="Pfam" id="PF00668">
    <property type="entry name" value="Condensation"/>
    <property type="match status" value="1"/>
</dbReference>
<dbReference type="GO" id="GO:0044550">
    <property type="term" value="P:secondary metabolite biosynthetic process"/>
    <property type="evidence" value="ECO:0007669"/>
    <property type="project" value="UniProtKB-ARBA"/>
</dbReference>
<dbReference type="PANTHER" id="PTHR45527:SF1">
    <property type="entry name" value="FATTY ACID SYNTHASE"/>
    <property type="match status" value="1"/>
</dbReference>
<dbReference type="GO" id="GO:0003824">
    <property type="term" value="F:catalytic activity"/>
    <property type="evidence" value="ECO:0007669"/>
    <property type="project" value="InterPro"/>
</dbReference>
<dbReference type="InterPro" id="IPR025110">
    <property type="entry name" value="AMP-bd_C"/>
</dbReference>
<evidence type="ECO:0000256" key="2">
    <source>
        <dbReference type="ARBA" id="ARBA00006432"/>
    </source>
</evidence>
<dbReference type="SUPFAM" id="SSF52777">
    <property type="entry name" value="CoA-dependent acyltransferases"/>
    <property type="match status" value="2"/>
</dbReference>
<dbReference type="Pfam" id="PF00501">
    <property type="entry name" value="AMP-binding"/>
    <property type="match status" value="1"/>
</dbReference>
<dbReference type="SUPFAM" id="SSF56801">
    <property type="entry name" value="Acetyl-CoA synthetase-like"/>
    <property type="match status" value="1"/>
</dbReference>
<protein>
    <submittedName>
        <fullName evidence="6">Non-ribosomal peptide synthetase</fullName>
    </submittedName>
</protein>
<dbReference type="FunFam" id="3.30.559.30:FF:000001">
    <property type="entry name" value="Non-ribosomal peptide synthetase"/>
    <property type="match status" value="1"/>
</dbReference>
<evidence type="ECO:0000259" key="5">
    <source>
        <dbReference type="PROSITE" id="PS50075"/>
    </source>
</evidence>
<dbReference type="CDD" id="cd19531">
    <property type="entry name" value="LCL_NRPS-like"/>
    <property type="match status" value="1"/>
</dbReference>
<evidence type="ECO:0000256" key="1">
    <source>
        <dbReference type="ARBA" id="ARBA00001957"/>
    </source>
</evidence>
<gene>
    <name evidence="6" type="ORF">B8W72_13330</name>
</gene>
<dbReference type="Pfam" id="PF13193">
    <property type="entry name" value="AMP-binding_C"/>
    <property type="match status" value="1"/>
</dbReference>
<dbReference type="Gene3D" id="3.30.300.30">
    <property type="match status" value="1"/>
</dbReference>
<dbReference type="RefSeq" id="WP_086976380.1">
    <property type="nucleotide sequence ID" value="NZ_NFSB01000075.1"/>
</dbReference>
<dbReference type="Pfam" id="PF00550">
    <property type="entry name" value="PP-binding"/>
    <property type="match status" value="1"/>
</dbReference>
<dbReference type="InterPro" id="IPR009081">
    <property type="entry name" value="PP-bd_ACP"/>
</dbReference>
<dbReference type="NCBIfam" id="TIGR01733">
    <property type="entry name" value="AA-adenyl-dom"/>
    <property type="match status" value="1"/>
</dbReference>
<dbReference type="InterPro" id="IPR023213">
    <property type="entry name" value="CAT-like_dom_sf"/>
</dbReference>
<dbReference type="PROSITE" id="PS00012">
    <property type="entry name" value="PHOSPHOPANTETHEINE"/>
    <property type="match status" value="1"/>
</dbReference>
<accession>A0A1Y3L3C8</accession>
<comment type="caution">
    <text evidence="6">The sequence shown here is derived from an EMBL/GenBank/DDBJ whole genome shotgun (WGS) entry which is preliminary data.</text>
</comment>
<dbReference type="FunFam" id="3.30.300.30:FF:000010">
    <property type="entry name" value="Enterobactin synthetase component F"/>
    <property type="match status" value="1"/>
</dbReference>
<dbReference type="SUPFAM" id="SSF47336">
    <property type="entry name" value="ACP-like"/>
    <property type="match status" value="1"/>
</dbReference>
<dbReference type="PROSITE" id="PS50075">
    <property type="entry name" value="CARRIER"/>
    <property type="match status" value="1"/>
</dbReference>
<dbReference type="InterPro" id="IPR045851">
    <property type="entry name" value="AMP-bd_C_sf"/>
</dbReference>
<dbReference type="FunFam" id="3.40.50.12780:FF:000012">
    <property type="entry name" value="Non-ribosomal peptide synthetase"/>
    <property type="match status" value="1"/>
</dbReference>
<dbReference type="InterPro" id="IPR036736">
    <property type="entry name" value="ACP-like_sf"/>
</dbReference>
<dbReference type="PANTHER" id="PTHR45527">
    <property type="entry name" value="NONRIBOSOMAL PEPTIDE SYNTHETASE"/>
    <property type="match status" value="1"/>
</dbReference>
<dbReference type="Gene3D" id="2.30.38.10">
    <property type="entry name" value="Luciferase, Domain 3"/>
    <property type="match status" value="1"/>
</dbReference>
<keyword evidence="4" id="KW-0597">Phosphoprotein</keyword>
<organism evidence="6 7">
    <name type="scientific">Pseudomonas putida</name>
    <name type="common">Arthrobacter siderocapsulatus</name>
    <dbReference type="NCBI Taxonomy" id="303"/>
    <lineage>
        <taxon>Bacteria</taxon>
        <taxon>Pseudomonadati</taxon>
        <taxon>Pseudomonadota</taxon>
        <taxon>Gammaproteobacteria</taxon>
        <taxon>Pseudomonadales</taxon>
        <taxon>Pseudomonadaceae</taxon>
        <taxon>Pseudomonas</taxon>
    </lineage>
</organism>
<dbReference type="InterPro" id="IPR010071">
    <property type="entry name" value="AA_adenyl_dom"/>
</dbReference>
<name>A0A1Y3L3C8_PSEPU</name>
<proteinExistence type="inferred from homology"/>
<dbReference type="InterPro" id="IPR000873">
    <property type="entry name" value="AMP-dep_synth/lig_dom"/>
</dbReference>
<comment type="similarity">
    <text evidence="2">Belongs to the ATP-dependent AMP-binding enzyme family.</text>
</comment>
<dbReference type="Gene3D" id="3.30.559.30">
    <property type="entry name" value="Nonribosomal peptide synthetase, condensation domain"/>
    <property type="match status" value="1"/>
</dbReference>
<dbReference type="InterPro" id="IPR001242">
    <property type="entry name" value="Condensation_dom"/>
</dbReference>
<dbReference type="Gene3D" id="3.40.50.980">
    <property type="match status" value="2"/>
</dbReference>
<dbReference type="EMBL" id="NFSB01000075">
    <property type="protein sequence ID" value="OUM32599.1"/>
    <property type="molecule type" value="Genomic_DNA"/>
</dbReference>
<dbReference type="GO" id="GO:0031177">
    <property type="term" value="F:phosphopantetheine binding"/>
    <property type="evidence" value="ECO:0007669"/>
    <property type="project" value="TreeGrafter"/>
</dbReference>
<dbReference type="FunFam" id="3.30.559.10:FF:000012">
    <property type="entry name" value="Non-ribosomal peptide synthetase"/>
    <property type="match status" value="1"/>
</dbReference>
<sequence>MSTDNRNTDLVHRFIRLPLEQRKLFLEKLASKGSSLAQLPIPQVRGDFAQLPLSYAQQRQWFLWRLDPGSAVYNISSALRFKGALDQVALQRAFDSLMSRHEALRTTFRQQGEQVEQVVHPHLALPVACEHLSVPGEDALREQVERAARLGFDLEQGPLLRVKLLQLDAHEHVLVLSLHHIIADGWSMSLMVEELVRLYAAHCTGANAQLPTLPIQYADYAIWQRSWMEAGEQARQLAYWTEQLGGEDPVLELPMDRPRPTVSSLKGARLTIDLQQAQATALKQFAQQQGVTPFMLLLASFQVLLHRYSGQADIRVGVPVANRNRVETEHLIGLFVNTQVMRAEFDVQMTFSEFLAQVKQRVVAAQAHQDLPFEQLVEALQPERSLNHSPLFQVMYNHQTQTKGEGFSLPGLEVGAVAWDNHTAKFDLTLETFEHEAGIGAALIYATDLFDASTAGTMARHWQNLLAAIIAQPAQRIADLALLDDTEHQQIVKGWNATQASYPDSRCIHQLFEAQVAKTPDAPALIFGEQTLSYGALNRRANQLAHKLREQGVGPDVLVGIAMQRSLEMVVGLLGILKAGGAYVPLDPEYPQDRVEYMLEDSQAILLLSETRLISRMPGQFQSRTLLLDQLTLDDYPDTDLACTTTDRNLIYCIYTSGSTGKPKGVQIEHRSVAALIGWSLSVYSQADLSGVLFSTSICFDLSVWELFVTLSAGGYAVLAANALELPTLAAKDRVRLVNTVPSAIKQLCEAGSIPPSVKTINLCGEALKQSIVDELYRLEHVSDVYDLYGPSEDTTYSTCTLRVAGGKANIGRPLDNSAAYVLSGALQPVPVGAVGELYLAGAGLARGYLKRAGLSAERFIPNPFDEQGGRIYRTGDLARYRPDGVLEYVGRVDHQVKVRGFRIELGEIEVRLQQEAVREAVVMAVDGPAGQHLVAYVVPADTRVMDEAAAQNALRDDLRAALRKNLPEYMVPSYLLLLDKLPLTPNGKLDRKALPGPDAAQLEEVYVAPHTPLQQQVAAIWAEVLKIERVGMNDNFFLLGGHSLIATQVTSRVQEQAGLPVSLKALFENPVFGDYCAQLEQLTPQADPVQNELAKSLEALKRLSTEEIEKLVS</sequence>
<evidence type="ECO:0000313" key="6">
    <source>
        <dbReference type="EMBL" id="OUM32599.1"/>
    </source>
</evidence>
<evidence type="ECO:0000256" key="3">
    <source>
        <dbReference type="ARBA" id="ARBA00022450"/>
    </source>
</evidence>
<dbReference type="InterPro" id="IPR006162">
    <property type="entry name" value="Ppantetheine_attach_site"/>
</dbReference>
<keyword evidence="3" id="KW-0596">Phosphopantetheine</keyword>
<feature type="domain" description="Carrier" evidence="5">
    <location>
        <begin position="1009"/>
        <end position="1084"/>
    </location>
</feature>
<comment type="cofactor">
    <cofactor evidence="1">
        <name>pantetheine 4'-phosphate</name>
        <dbReference type="ChEBI" id="CHEBI:47942"/>
    </cofactor>
</comment>
<dbReference type="FunFam" id="2.30.38.10:FF:000001">
    <property type="entry name" value="Non-ribosomal peptide synthetase PvdI"/>
    <property type="match status" value="1"/>
</dbReference>
<dbReference type="Gene3D" id="3.30.559.10">
    <property type="entry name" value="Chloramphenicol acetyltransferase-like domain"/>
    <property type="match status" value="1"/>
</dbReference>